<dbReference type="InterPro" id="IPR045087">
    <property type="entry name" value="Cu-oxidase_fam"/>
</dbReference>
<dbReference type="SUPFAM" id="SSF49503">
    <property type="entry name" value="Cupredoxins"/>
    <property type="match status" value="3"/>
</dbReference>
<dbReference type="OrthoDB" id="2121828at2759"/>
<feature type="domain" description="Plastocyanin-like" evidence="5">
    <location>
        <begin position="35"/>
        <end position="149"/>
    </location>
</feature>
<gene>
    <name evidence="6" type="ORF">DCAR_0101991</name>
</gene>
<feature type="domain" description="Plastocyanin-like" evidence="3">
    <location>
        <begin position="164"/>
        <end position="302"/>
    </location>
</feature>
<dbReference type="Pfam" id="PF07731">
    <property type="entry name" value="Cu-oxidase_2"/>
    <property type="match status" value="1"/>
</dbReference>
<dbReference type="Pfam" id="PF00394">
    <property type="entry name" value="Cu-oxidase"/>
    <property type="match status" value="1"/>
</dbReference>
<dbReference type="Pfam" id="PF07732">
    <property type="entry name" value="Cu-oxidase_3"/>
    <property type="match status" value="1"/>
</dbReference>
<evidence type="ECO:0000313" key="7">
    <source>
        <dbReference type="Proteomes" id="UP000077755"/>
    </source>
</evidence>
<dbReference type="InterPro" id="IPR001117">
    <property type="entry name" value="Cu-oxidase_2nd"/>
</dbReference>
<dbReference type="Gramene" id="KZN09302">
    <property type="protein sequence ID" value="KZN09302"/>
    <property type="gene ID" value="DCAR_001958"/>
</dbReference>
<dbReference type="PANTHER" id="PTHR11709">
    <property type="entry name" value="MULTI-COPPER OXIDASE"/>
    <property type="match status" value="1"/>
</dbReference>
<protein>
    <submittedName>
        <fullName evidence="6">Uncharacterized protein</fullName>
    </submittedName>
</protein>
<evidence type="ECO:0000259" key="4">
    <source>
        <dbReference type="Pfam" id="PF07731"/>
    </source>
</evidence>
<name>A0A166GST6_DAUCS</name>
<dbReference type="Proteomes" id="UP000077755">
    <property type="component" value="Chromosome 1"/>
</dbReference>
<reference evidence="6" key="2">
    <citation type="submission" date="2022-03" db="EMBL/GenBank/DDBJ databases">
        <title>Draft title - Genomic analysis of global carrot germplasm unveils the trajectory of domestication and the origin of high carotenoid orange carrot.</title>
        <authorList>
            <person name="Iorizzo M."/>
            <person name="Ellison S."/>
            <person name="Senalik D."/>
            <person name="Macko-Podgorni A."/>
            <person name="Grzebelus D."/>
            <person name="Bostan H."/>
            <person name="Rolling W."/>
            <person name="Curaba J."/>
            <person name="Simon P."/>
        </authorList>
    </citation>
    <scope>NUCLEOTIDE SEQUENCE</scope>
    <source>
        <tissue evidence="6">Leaf</tissue>
    </source>
</reference>
<dbReference type="EMBL" id="CP093343">
    <property type="protein sequence ID" value="WOG82823.1"/>
    <property type="molecule type" value="Genomic_DNA"/>
</dbReference>
<dbReference type="InterPro" id="IPR008972">
    <property type="entry name" value="Cupredoxin"/>
</dbReference>
<dbReference type="GO" id="GO:0005507">
    <property type="term" value="F:copper ion binding"/>
    <property type="evidence" value="ECO:0007669"/>
    <property type="project" value="InterPro"/>
</dbReference>
<evidence type="ECO:0000256" key="2">
    <source>
        <dbReference type="ARBA" id="ARBA00023180"/>
    </source>
</evidence>
<dbReference type="GO" id="GO:0016491">
    <property type="term" value="F:oxidoreductase activity"/>
    <property type="evidence" value="ECO:0007669"/>
    <property type="project" value="InterPro"/>
</dbReference>
<sequence length="557" mass="62642">MGRSPLVTAAKLLLWLCSAGVVFGEDPYIFMDWDVKYGTMALLGVPQQVILINGQFPGPKINCTSNNNLVINVFNHIDEPLLFTFAGVQHRKNSWQDGMPGTMCPILPGTNFTYKMQVKDQIGSYVYFPTTGMLRASGGIGPLSIQSRELIPVPFDKPAQEFDVIAGDWYNRGHKALKTILDAGRSVGKPDGIQINGKSARPGEPAEPMFTMETGKTYRYRMCNVGMRTSLNFRFQEHSMKLVEIEGSHTVQNMYDSLDIHVGQCMSVLITADKTPKDYYLIVSSRFIKQTMTTVAIVRYANGNGPPSPEMPPGPEETKVGISLSMNQFRSFRWNLTASAARPNPQGSYHYGGINITRTIKLVNSRGNVNGKLRFGLNGVSHIDKETPVKLAEYFGKADSVFKYDTIKDEPPQDNKPLIIETNVVNATYRNFIEIIFENHEKTIQGYHLDGFSFFAVGMERGEWSPDKRRFYNLIDAVSRHTIHVFPNSWSAVMTTLDNAGMWNLRSDMWERFYLGQQLYFSVLSPERSLKDEYNIPDNAIKCGIVKDLPSPAPYVI</sequence>
<dbReference type="OMA" id="CMSVLVD"/>
<dbReference type="InterPro" id="IPR011707">
    <property type="entry name" value="Cu-oxidase-like_N"/>
</dbReference>
<reference evidence="6" key="1">
    <citation type="journal article" date="2016" name="Nat. Genet.">
        <title>A high-quality carrot genome assembly provides new insights into carotenoid accumulation and asterid genome evolution.</title>
        <authorList>
            <person name="Iorizzo M."/>
            <person name="Ellison S."/>
            <person name="Senalik D."/>
            <person name="Zeng P."/>
            <person name="Satapoomin P."/>
            <person name="Huang J."/>
            <person name="Bowman M."/>
            <person name="Iovene M."/>
            <person name="Sanseverino W."/>
            <person name="Cavagnaro P."/>
            <person name="Yildiz M."/>
            <person name="Macko-Podgorni A."/>
            <person name="Moranska E."/>
            <person name="Grzebelus E."/>
            <person name="Grzebelus D."/>
            <person name="Ashrafi H."/>
            <person name="Zheng Z."/>
            <person name="Cheng S."/>
            <person name="Spooner D."/>
            <person name="Van Deynze A."/>
            <person name="Simon P."/>
        </authorList>
    </citation>
    <scope>NUCLEOTIDE SEQUENCE</scope>
    <source>
        <tissue evidence="6">Leaf</tissue>
    </source>
</reference>
<evidence type="ECO:0000256" key="1">
    <source>
        <dbReference type="ARBA" id="ARBA00010609"/>
    </source>
</evidence>
<dbReference type="AlphaFoldDB" id="A0A166GST6"/>
<keyword evidence="7" id="KW-1185">Reference proteome</keyword>
<organism evidence="6 7">
    <name type="scientific">Daucus carota subsp. sativus</name>
    <name type="common">Carrot</name>
    <dbReference type="NCBI Taxonomy" id="79200"/>
    <lineage>
        <taxon>Eukaryota</taxon>
        <taxon>Viridiplantae</taxon>
        <taxon>Streptophyta</taxon>
        <taxon>Embryophyta</taxon>
        <taxon>Tracheophyta</taxon>
        <taxon>Spermatophyta</taxon>
        <taxon>Magnoliopsida</taxon>
        <taxon>eudicotyledons</taxon>
        <taxon>Gunneridae</taxon>
        <taxon>Pentapetalae</taxon>
        <taxon>asterids</taxon>
        <taxon>campanulids</taxon>
        <taxon>Apiales</taxon>
        <taxon>Apiaceae</taxon>
        <taxon>Apioideae</taxon>
        <taxon>Scandiceae</taxon>
        <taxon>Daucinae</taxon>
        <taxon>Daucus</taxon>
        <taxon>Daucus sect. Daucus</taxon>
    </lineage>
</organism>
<feature type="domain" description="Plastocyanin-like" evidence="4">
    <location>
        <begin position="391"/>
        <end position="526"/>
    </location>
</feature>
<dbReference type="Gene3D" id="2.60.40.420">
    <property type="entry name" value="Cupredoxins - blue copper proteins"/>
    <property type="match status" value="3"/>
</dbReference>
<evidence type="ECO:0000259" key="3">
    <source>
        <dbReference type="Pfam" id="PF00394"/>
    </source>
</evidence>
<dbReference type="KEGG" id="dcr:108205281"/>
<evidence type="ECO:0000313" key="6">
    <source>
        <dbReference type="EMBL" id="WOG82823.1"/>
    </source>
</evidence>
<dbReference type="PANTHER" id="PTHR11709:SF27">
    <property type="entry name" value="OS01G0816700 PROTEIN"/>
    <property type="match status" value="1"/>
</dbReference>
<dbReference type="InterPro" id="IPR011706">
    <property type="entry name" value="Cu-oxidase_C"/>
</dbReference>
<accession>A0A166GST6</accession>
<keyword evidence="2" id="KW-0325">Glycoprotein</keyword>
<evidence type="ECO:0000259" key="5">
    <source>
        <dbReference type="Pfam" id="PF07732"/>
    </source>
</evidence>
<comment type="similarity">
    <text evidence="1">Belongs to the multicopper oxidase family.</text>
</comment>
<proteinExistence type="inferred from homology"/>